<evidence type="ECO:0000313" key="2">
    <source>
        <dbReference type="Proteomes" id="UP000230069"/>
    </source>
</evidence>
<organism evidence="1 2">
    <name type="scientific">Aquilegia coerulea</name>
    <name type="common">Rocky mountain columbine</name>
    <dbReference type="NCBI Taxonomy" id="218851"/>
    <lineage>
        <taxon>Eukaryota</taxon>
        <taxon>Viridiplantae</taxon>
        <taxon>Streptophyta</taxon>
        <taxon>Embryophyta</taxon>
        <taxon>Tracheophyta</taxon>
        <taxon>Spermatophyta</taxon>
        <taxon>Magnoliopsida</taxon>
        <taxon>Ranunculales</taxon>
        <taxon>Ranunculaceae</taxon>
        <taxon>Thalictroideae</taxon>
        <taxon>Aquilegia</taxon>
    </lineage>
</organism>
<dbReference type="Proteomes" id="UP000230069">
    <property type="component" value="Unassembled WGS sequence"/>
</dbReference>
<accession>A0A2G5DAM1</accession>
<dbReference type="InParanoid" id="A0A2G5DAM1"/>
<name>A0A2G5DAM1_AQUCA</name>
<evidence type="ECO:0000313" key="1">
    <source>
        <dbReference type="EMBL" id="PIA40544.1"/>
    </source>
</evidence>
<reference evidence="1 2" key="1">
    <citation type="submission" date="2017-09" db="EMBL/GenBank/DDBJ databases">
        <title>WGS assembly of Aquilegia coerulea Goldsmith.</title>
        <authorList>
            <person name="Hodges S."/>
            <person name="Kramer E."/>
            <person name="Nordborg M."/>
            <person name="Tomkins J."/>
            <person name="Borevitz J."/>
            <person name="Derieg N."/>
            <person name="Yan J."/>
            <person name="Mihaltcheva S."/>
            <person name="Hayes R.D."/>
            <person name="Rokhsar D."/>
        </authorList>
    </citation>
    <scope>NUCLEOTIDE SEQUENCE [LARGE SCALE GENOMIC DNA]</scope>
    <source>
        <strain evidence="2">cv. Goldsmith</strain>
    </source>
</reference>
<dbReference type="EMBL" id="KZ305042">
    <property type="protein sequence ID" value="PIA40544.1"/>
    <property type="molecule type" value="Genomic_DNA"/>
</dbReference>
<sequence>MNRILLHYLELLLNFTHTDTKIGNFPTGQHSKVRFRRQENQLNASTMAHINSSNQILLLHTFISNDLNDYILVLNFLKELVSITRNL</sequence>
<protein>
    <submittedName>
        <fullName evidence="1">Uncharacterized protein</fullName>
    </submittedName>
</protein>
<dbReference type="AlphaFoldDB" id="A0A2G5DAM1"/>
<keyword evidence="2" id="KW-1185">Reference proteome</keyword>
<gene>
    <name evidence="1" type="ORF">AQUCO_02500331v1</name>
</gene>
<proteinExistence type="predicted"/>